<evidence type="ECO:0000313" key="1">
    <source>
        <dbReference type="EMBL" id="TYT23805.1"/>
    </source>
</evidence>
<organism evidence="1 2">
    <name type="scientific">Luteimonas viscosa</name>
    <dbReference type="NCBI Taxonomy" id="1132694"/>
    <lineage>
        <taxon>Bacteria</taxon>
        <taxon>Pseudomonadati</taxon>
        <taxon>Pseudomonadota</taxon>
        <taxon>Gammaproteobacteria</taxon>
        <taxon>Lysobacterales</taxon>
        <taxon>Lysobacteraceae</taxon>
        <taxon>Luteimonas</taxon>
    </lineage>
</organism>
<dbReference type="SUPFAM" id="SSF51126">
    <property type="entry name" value="Pectin lyase-like"/>
    <property type="match status" value="1"/>
</dbReference>
<comment type="caution">
    <text evidence="1">The sequence shown here is derived from an EMBL/GenBank/DDBJ whole genome shotgun (WGS) entry which is preliminary data.</text>
</comment>
<sequence>MSLHALPARLPRPLAAVVATGLALFLALAPATGLAADPVTVADFRLPAQDDAGWTRLSPAADSRLVYVDSQQGDDATGAIYLPADPEIGADPQSPRGAVRAFRTLAAAHAGLREDQPDWLLLRSGRVWNESLQVRRGRSPGARAVVAAWGTGARPELRTGADKGIGNVSLVNVAIVGIRFWAHTRDSDGPHFTGFEGSSGISVYTRPEGDARQVRDVLIEDCVFRAYANNVLTGGRSQNNAPITRFVIRRSIVSGNYATTGHSQGLYHAGGGQPVQPSILLQENLFDHNGWRIQSREGNNAQAEGQATMFNHNTYFTAPNGVVFQRNLFLRASSIGSKWTGATDSPARAVVMDDNLYAEGEIGISIGGNSAGPARFQDVVIRHNVMTDLGRSRPTNRSLSWGIEALDWLGGEIDRNLVIHQRSGITNTWALKTGGERIEDVVIGGNVFANLAAGNGSPTLQLSAAANAVFRDNTVQAPGGNAAIRLEGSGVSFAGANRYATAATRPFVLDGSTLDLSQWRSSTGDSGATTAAPAFPDAGRDLEGYAAHLGIGNGFDGLLDALYRQSKASWDPRLGAGAINDWLRAGFGMTPPGARVRRNGSAPLAPPAASPGVVPVAVRRGAGPLAQAAAMAPAATAPAVQPQAPVPGWRASRPVAATGAARGFDLRRILSRILPAWRGAESADPRDARSEQER</sequence>
<dbReference type="EMBL" id="VTFT01000002">
    <property type="protein sequence ID" value="TYT23805.1"/>
    <property type="molecule type" value="Genomic_DNA"/>
</dbReference>
<protein>
    <submittedName>
        <fullName evidence="1">Uncharacterized protein</fullName>
    </submittedName>
</protein>
<name>A0A5D4XIQ4_9GAMM</name>
<dbReference type="AlphaFoldDB" id="A0A5D4XIQ4"/>
<dbReference type="RefSeq" id="WP_149104505.1">
    <property type="nucleotide sequence ID" value="NZ_VTFT01000002.1"/>
</dbReference>
<evidence type="ECO:0000313" key="2">
    <source>
        <dbReference type="Proteomes" id="UP000324973"/>
    </source>
</evidence>
<keyword evidence="2" id="KW-1185">Reference proteome</keyword>
<dbReference type="Proteomes" id="UP000324973">
    <property type="component" value="Unassembled WGS sequence"/>
</dbReference>
<accession>A0A5D4XIQ4</accession>
<dbReference type="OrthoDB" id="5716571at2"/>
<dbReference type="Gene3D" id="2.160.20.10">
    <property type="entry name" value="Single-stranded right-handed beta-helix, Pectin lyase-like"/>
    <property type="match status" value="1"/>
</dbReference>
<dbReference type="InterPro" id="IPR011050">
    <property type="entry name" value="Pectin_lyase_fold/virulence"/>
</dbReference>
<reference evidence="1 2" key="1">
    <citation type="submission" date="2019-08" db="EMBL/GenBank/DDBJ databases">
        <title>Luteimonas viscosus sp. nov., isolated from soil of a sunflower field.</title>
        <authorList>
            <person name="Jianli Z."/>
            <person name="Ying Z."/>
        </authorList>
    </citation>
    <scope>NUCLEOTIDE SEQUENCE [LARGE SCALE GENOMIC DNA]</scope>
    <source>
        <strain evidence="1 2">XBU10</strain>
    </source>
</reference>
<dbReference type="InterPro" id="IPR012334">
    <property type="entry name" value="Pectin_lyas_fold"/>
</dbReference>
<gene>
    <name evidence="1" type="ORF">FZO89_16420</name>
</gene>
<proteinExistence type="predicted"/>